<evidence type="ECO:0000313" key="2">
    <source>
        <dbReference type="Proteomes" id="UP000030170"/>
    </source>
</evidence>
<dbReference type="Proteomes" id="UP000030170">
    <property type="component" value="Unassembled WGS sequence"/>
</dbReference>
<dbReference type="OrthoDB" id="164654at2"/>
<gene>
    <name evidence="1" type="ORF">DO97_09435</name>
</gene>
<proteinExistence type="predicted"/>
<keyword evidence="2" id="KW-1185">Reference proteome</keyword>
<reference evidence="1 2" key="1">
    <citation type="journal article" date="2014" name="Mol. Ecol.">
        <title>Evolution of Synechococcus.</title>
        <authorList>
            <person name="Dvorak P."/>
            <person name="Casamatta D."/>
            <person name="Hasler P."/>
            <person name="Poulickova A."/>
            <person name="Ondrej V."/>
            <person name="Sanges R."/>
        </authorList>
    </citation>
    <scope>NUCLEOTIDE SEQUENCE [LARGE SCALE GENOMIC DNA]</scope>
    <source>
        <strain evidence="1 2">CAUP A 1101</strain>
    </source>
</reference>
<dbReference type="Gene3D" id="3.40.50.1110">
    <property type="entry name" value="SGNH hydrolase"/>
    <property type="match status" value="1"/>
</dbReference>
<name>A0A098TJG7_9CYAN</name>
<sequence length="71" mass="7471">MHLVFSGGESTSQQLPELYALVAKTLGCHYFNSAQVVQSSPIDGVHLGVEAHDQLGRAIAPLVETILSAPA</sequence>
<dbReference type="RefSeq" id="WP_052128714.1">
    <property type="nucleotide sequence ID" value="NZ_JJML01000029.1"/>
</dbReference>
<dbReference type="EMBL" id="JJML01000029">
    <property type="protein sequence ID" value="KGF72319.1"/>
    <property type="molecule type" value="Genomic_DNA"/>
</dbReference>
<protein>
    <submittedName>
        <fullName evidence="1">Uncharacterized protein</fullName>
    </submittedName>
</protein>
<organism evidence="1 2">
    <name type="scientific">Neosynechococcus sphagnicola sy1</name>
    <dbReference type="NCBI Taxonomy" id="1497020"/>
    <lineage>
        <taxon>Bacteria</taxon>
        <taxon>Bacillati</taxon>
        <taxon>Cyanobacteriota</taxon>
        <taxon>Cyanophyceae</taxon>
        <taxon>Neosynechococcales</taxon>
        <taxon>Neosynechococcaceae</taxon>
        <taxon>Neosynechococcus</taxon>
    </lineage>
</organism>
<dbReference type="InterPro" id="IPR036514">
    <property type="entry name" value="SGNH_hydro_sf"/>
</dbReference>
<dbReference type="SUPFAM" id="SSF52266">
    <property type="entry name" value="SGNH hydrolase"/>
    <property type="match status" value="1"/>
</dbReference>
<dbReference type="STRING" id="1497020.DO97_09435"/>
<evidence type="ECO:0000313" key="1">
    <source>
        <dbReference type="EMBL" id="KGF72319.1"/>
    </source>
</evidence>
<dbReference type="AlphaFoldDB" id="A0A098TJG7"/>
<accession>A0A098TJG7</accession>
<comment type="caution">
    <text evidence="1">The sequence shown here is derived from an EMBL/GenBank/DDBJ whole genome shotgun (WGS) entry which is preliminary data.</text>
</comment>